<dbReference type="AlphaFoldDB" id="A0A024WY42"/>
<reference evidence="3 4" key="2">
    <citation type="submission" date="2013-02" db="EMBL/GenBank/DDBJ databases">
        <title>The Genome Sequence of Plasmodium falciparum MaliPS096_E11.</title>
        <authorList>
            <consortium name="The Broad Institute Genome Sequencing Platform"/>
            <consortium name="The Broad Institute Genome Sequencing Center for Infectious Disease"/>
            <person name="Neafsey D."/>
            <person name="Cheeseman I."/>
            <person name="Volkman S."/>
            <person name="Adams J."/>
            <person name="Walker B."/>
            <person name="Young S.K."/>
            <person name="Zeng Q."/>
            <person name="Gargeya S."/>
            <person name="Fitzgerald M."/>
            <person name="Haas B."/>
            <person name="Abouelleil A."/>
            <person name="Alvarado L."/>
            <person name="Arachchi H.M."/>
            <person name="Berlin A.M."/>
            <person name="Chapman S.B."/>
            <person name="Dewar J."/>
            <person name="Goldberg J."/>
            <person name="Griggs A."/>
            <person name="Gujja S."/>
            <person name="Hansen M."/>
            <person name="Howarth C."/>
            <person name="Imamovic A."/>
            <person name="Larimer J."/>
            <person name="McCowan C."/>
            <person name="Murphy C."/>
            <person name="Neiman D."/>
            <person name="Pearson M."/>
            <person name="Priest M."/>
            <person name="Roberts A."/>
            <person name="Saif S."/>
            <person name="Shea T."/>
            <person name="Sisk P."/>
            <person name="Sykes S."/>
            <person name="Wortman J."/>
            <person name="Nusbaum C."/>
            <person name="Birren B."/>
        </authorList>
    </citation>
    <scope>NUCLEOTIDE SEQUENCE [LARGE SCALE GENOMIC DNA]</scope>
    <source>
        <strain evidence="3 4">MaliPS096_E11</strain>
    </source>
</reference>
<dbReference type="EMBL" id="KI925483">
    <property type="protein sequence ID" value="ETW51546.1"/>
    <property type="molecule type" value="Genomic_DNA"/>
</dbReference>
<accession>A0A024WY42</accession>
<evidence type="ECO:0000256" key="1">
    <source>
        <dbReference type="SAM" id="Phobius"/>
    </source>
</evidence>
<organism evidence="3 4">
    <name type="scientific">Plasmodium falciparum MaliPS096_E11</name>
    <dbReference type="NCBI Taxonomy" id="1036727"/>
    <lineage>
        <taxon>Eukaryota</taxon>
        <taxon>Sar</taxon>
        <taxon>Alveolata</taxon>
        <taxon>Apicomplexa</taxon>
        <taxon>Aconoidasida</taxon>
        <taxon>Haemosporida</taxon>
        <taxon>Plasmodiidae</taxon>
        <taxon>Plasmodium</taxon>
        <taxon>Plasmodium (Laverania)</taxon>
    </lineage>
</organism>
<protein>
    <recommendedName>
        <fullName evidence="5">Surface antigen</fullName>
    </recommendedName>
</protein>
<name>A0A024WY42_PLAFA</name>
<evidence type="ECO:0000313" key="4">
    <source>
        <dbReference type="Proteomes" id="UP000030699"/>
    </source>
</evidence>
<dbReference type="InterPro" id="IPR006373">
    <property type="entry name" value="VSA_Rifin"/>
</dbReference>
<sequence length="383" mass="42805">MKVHYINIFLFALPLNILVNTHKEPFITHHTPKIPTTRLLCECDLYMSSYDNDPQMKKVMEHFNKQTQQRFEEYDERTKTTRQKCKEQCDKEIQKIILKDKLEKELMDKFATLQTDIQSDAIPTCVCEKSMADKVEKTCLKCTQNLGGIVAPSSGVLAGIAEGALYAWKPKVLEAAIEAAIAKSAAKITAVAEAARILAGIEAVIAELQGFGVFNLDGHALETFFTTISNNNASIITQAVNKQYLQTCAYDSSLNMYLPFTDPKSNIPICKSVLKQTEAVSQSRKHISHIDGIRTAVETMVADAEEPAKAAAEAARESAINAIKARETGLINTVFMSKQTAIIASVVAILIIVLIMLIIYLILRYRRKKKMKKKLQYIKLLEE</sequence>
<evidence type="ECO:0000313" key="3">
    <source>
        <dbReference type="EMBL" id="ETW51546.1"/>
    </source>
</evidence>
<evidence type="ECO:0000256" key="2">
    <source>
        <dbReference type="SAM" id="SignalP"/>
    </source>
</evidence>
<dbReference type="Pfam" id="PF02009">
    <property type="entry name" value="RIFIN"/>
    <property type="match status" value="1"/>
</dbReference>
<keyword evidence="1" id="KW-0812">Transmembrane</keyword>
<proteinExistence type="predicted"/>
<gene>
    <name evidence="3" type="ORF">PFMALIP_00384</name>
</gene>
<reference evidence="3 4" key="1">
    <citation type="submission" date="2013-02" db="EMBL/GenBank/DDBJ databases">
        <title>The Genome Annotation of Plasmodium falciparum MaliPS096_E11.</title>
        <authorList>
            <consortium name="The Broad Institute Genome Sequencing Platform"/>
            <consortium name="The Broad Institute Genome Sequencing Center for Infectious Disease"/>
            <person name="Neafsey D."/>
            <person name="Hoffman S."/>
            <person name="Volkman S."/>
            <person name="Rosenthal P."/>
            <person name="Walker B."/>
            <person name="Young S.K."/>
            <person name="Zeng Q."/>
            <person name="Gargeya S."/>
            <person name="Fitzgerald M."/>
            <person name="Haas B."/>
            <person name="Abouelleil A."/>
            <person name="Allen A.W."/>
            <person name="Alvarado L."/>
            <person name="Arachchi H.M."/>
            <person name="Berlin A.M."/>
            <person name="Chapman S.B."/>
            <person name="Gainer-Dewar J."/>
            <person name="Goldberg J."/>
            <person name="Griggs A."/>
            <person name="Gujja S."/>
            <person name="Hansen M."/>
            <person name="Howarth C."/>
            <person name="Imamovic A."/>
            <person name="Ireland A."/>
            <person name="Larimer J."/>
            <person name="McCowan C."/>
            <person name="Murphy C."/>
            <person name="Pearson M."/>
            <person name="Poon T.W."/>
            <person name="Priest M."/>
            <person name="Roberts A."/>
            <person name="Saif S."/>
            <person name="Shea T."/>
            <person name="Sisk P."/>
            <person name="Sykes S."/>
            <person name="Wortman J."/>
            <person name="Nusbaum C."/>
            <person name="Birren B."/>
        </authorList>
    </citation>
    <scope>NUCLEOTIDE SEQUENCE [LARGE SCALE GENOMIC DNA]</scope>
    <source>
        <strain evidence="3 4">MaliPS096_E11</strain>
    </source>
</reference>
<feature type="signal peptide" evidence="2">
    <location>
        <begin position="1"/>
        <end position="23"/>
    </location>
</feature>
<feature type="transmembrane region" description="Helical" evidence="1">
    <location>
        <begin position="341"/>
        <end position="363"/>
    </location>
</feature>
<keyword evidence="2" id="KW-0732">Signal</keyword>
<keyword evidence="1" id="KW-1133">Transmembrane helix</keyword>
<dbReference type="NCBIfam" id="TIGR01477">
    <property type="entry name" value="RIFIN"/>
    <property type="match status" value="1"/>
</dbReference>
<keyword evidence="1" id="KW-0472">Membrane</keyword>
<dbReference type="Proteomes" id="UP000030699">
    <property type="component" value="Unassembled WGS sequence"/>
</dbReference>
<evidence type="ECO:0008006" key="5">
    <source>
        <dbReference type="Google" id="ProtNLM"/>
    </source>
</evidence>
<feature type="chain" id="PRO_5001537441" description="Surface antigen" evidence="2">
    <location>
        <begin position="24"/>
        <end position="383"/>
    </location>
</feature>